<dbReference type="CDD" id="cd00082">
    <property type="entry name" value="HisKA"/>
    <property type="match status" value="1"/>
</dbReference>
<dbReference type="AlphaFoldDB" id="A0A2S4LTL3"/>
<evidence type="ECO:0000256" key="1">
    <source>
        <dbReference type="ARBA" id="ARBA00000085"/>
    </source>
</evidence>
<dbReference type="SMART" id="SM00091">
    <property type="entry name" value="PAS"/>
    <property type="match status" value="2"/>
</dbReference>
<dbReference type="EC" id="2.7.13.3" evidence="2"/>
<evidence type="ECO:0000256" key="2">
    <source>
        <dbReference type="ARBA" id="ARBA00012438"/>
    </source>
</evidence>
<feature type="domain" description="Histidine kinase" evidence="6">
    <location>
        <begin position="309"/>
        <end position="532"/>
    </location>
</feature>
<protein>
    <recommendedName>
        <fullName evidence="2">histidine kinase</fullName>
        <ecNumber evidence="2">2.7.13.3</ecNumber>
    </recommendedName>
</protein>
<dbReference type="PROSITE" id="PS50109">
    <property type="entry name" value="HIS_KIN"/>
    <property type="match status" value="1"/>
</dbReference>
<reference evidence="10 11" key="1">
    <citation type="submission" date="2018-01" db="EMBL/GenBank/DDBJ databases">
        <title>Genomic Encyclopedia of Type Strains, Phase III (KMG-III): the genomes of soil and plant-associated and newly described type strains.</title>
        <authorList>
            <person name="Whitman W."/>
        </authorList>
    </citation>
    <scope>NUCLEOTIDE SEQUENCE [LARGE SCALE GENOMIC DNA]</scope>
    <source>
        <strain evidence="10 11">JCM 18070</strain>
    </source>
</reference>
<dbReference type="InterPro" id="IPR000014">
    <property type="entry name" value="PAS"/>
</dbReference>
<dbReference type="InterPro" id="IPR001610">
    <property type="entry name" value="PAC"/>
</dbReference>
<accession>A0A2S4LTL3</accession>
<dbReference type="InterPro" id="IPR001789">
    <property type="entry name" value="Sig_transdc_resp-reg_receiver"/>
</dbReference>
<feature type="modified residue" description="4-aspartylphosphate" evidence="4">
    <location>
        <position position="603"/>
    </location>
</feature>
<feature type="domain" description="Response regulatory" evidence="7">
    <location>
        <begin position="553"/>
        <end position="669"/>
    </location>
</feature>
<feature type="domain" description="Response regulatory" evidence="7">
    <location>
        <begin position="693"/>
        <end position="804"/>
    </location>
</feature>
<gene>
    <name evidence="10" type="ORF">B0G62_12922</name>
</gene>
<keyword evidence="11" id="KW-1185">Reference proteome</keyword>
<dbReference type="SUPFAM" id="SSF55785">
    <property type="entry name" value="PYP-like sensor domain (PAS domain)"/>
    <property type="match status" value="2"/>
</dbReference>
<dbReference type="Pfam" id="PF13426">
    <property type="entry name" value="PAS_9"/>
    <property type="match status" value="2"/>
</dbReference>
<feature type="domain" description="PAS" evidence="8">
    <location>
        <begin position="162"/>
        <end position="218"/>
    </location>
</feature>
<dbReference type="PANTHER" id="PTHR43065:SF49">
    <property type="entry name" value="HISTIDINE KINASE"/>
    <property type="match status" value="1"/>
</dbReference>
<evidence type="ECO:0000256" key="3">
    <source>
        <dbReference type="ARBA" id="ARBA00022553"/>
    </source>
</evidence>
<name>A0A2S4LTL3_9BURK</name>
<dbReference type="CDD" id="cd00130">
    <property type="entry name" value="PAS"/>
    <property type="match status" value="2"/>
</dbReference>
<sequence>MPASGEMGQAAQLARWMLLPFVTEEWKRIPVMGNDAGWEAALVGRLQAYAIFRLTAQGTVASWNPGAVRILGYNAAEAIGQPLSCFYTGENAEATVEAALAQVRESGRFETERWSTRKDGSRFWANVLIVQLQTQDDGMDGFAVVLRDGTDKRLAHEAVLESERRFRLLVQGVTDYSLFMLSPEGYVTNWNLGAERIKGYEAAEVLGTHFRRFYLPEDVAQGLPERGLQIATTTGRYETEGWRVRKDGSRFWANVVIDAIRDEAGALVGFAKITRDVSDRKAAQEQLDKTRTALAHAQKMEAIGKLTGGVAHDFNNVLQVLRGNLELLERRHARDVWSRERIARAIDAVEQGANLATQLLAFGRRQPLEPVAVNLGSMLRGMDDLLRRALGEMIDVETVVAGGLWNTLVDPNRLENVVLNLAINARDAMPGGGKLTLELSNAMLDEHYGALPADVPPGQYILLAISDTGSGMTPDVLERALEPYFTTKPEGEGTGLGLSMAYGFVKQSHGHLRIYSEVGHGTTVKIYLPRTLEEVVEAASPSQAVVLARGTETVLVVEDEAHVRTTAVEMLAELGYNVLKADSAQSAMAILNSGVRIDLLFSDVVMPGPLRSTEMARMAVRVTPGLKVLFTSGYTQNAIVHAGRLDPGVHLLSKPYSRAQLASRIRAVLGQPASAPSAPVSPPAGAVDSKARSVVVVDDDLASREAVSELLTAMNYRVVQADGVESALHALKQTGATVLVTDMGLAGQSGIDLAKRAVQNYPALHVIFASGELPPDPGQLSFRFGYVRKPFAANDLAQAINALTQP</sequence>
<dbReference type="SMART" id="SM00388">
    <property type="entry name" value="HisKA"/>
    <property type="match status" value="1"/>
</dbReference>
<dbReference type="PROSITE" id="PS50112">
    <property type="entry name" value="PAS"/>
    <property type="match status" value="2"/>
</dbReference>
<dbReference type="PANTHER" id="PTHR43065">
    <property type="entry name" value="SENSOR HISTIDINE KINASE"/>
    <property type="match status" value="1"/>
</dbReference>
<dbReference type="InterPro" id="IPR011006">
    <property type="entry name" value="CheY-like_superfamily"/>
</dbReference>
<dbReference type="InterPro" id="IPR035965">
    <property type="entry name" value="PAS-like_dom_sf"/>
</dbReference>
<dbReference type="SUPFAM" id="SSF55874">
    <property type="entry name" value="ATPase domain of HSP90 chaperone/DNA topoisomerase II/histidine kinase"/>
    <property type="match status" value="1"/>
</dbReference>
<feature type="domain" description="PAC" evidence="9">
    <location>
        <begin position="237"/>
        <end position="289"/>
    </location>
</feature>
<dbReference type="PROSITE" id="PS50113">
    <property type="entry name" value="PAC"/>
    <property type="match status" value="2"/>
</dbReference>
<dbReference type="Pfam" id="PF00072">
    <property type="entry name" value="Response_reg"/>
    <property type="match status" value="2"/>
</dbReference>
<dbReference type="CDD" id="cd00156">
    <property type="entry name" value="REC"/>
    <property type="match status" value="1"/>
</dbReference>
<dbReference type="Gene3D" id="3.30.565.10">
    <property type="entry name" value="Histidine kinase-like ATPase, C-terminal domain"/>
    <property type="match status" value="1"/>
</dbReference>
<dbReference type="Gene3D" id="3.40.50.2300">
    <property type="match status" value="2"/>
</dbReference>
<dbReference type="InterPro" id="IPR036890">
    <property type="entry name" value="HATPase_C_sf"/>
</dbReference>
<dbReference type="Proteomes" id="UP000237381">
    <property type="component" value="Unassembled WGS sequence"/>
</dbReference>
<dbReference type="Pfam" id="PF02518">
    <property type="entry name" value="HATPase_c"/>
    <property type="match status" value="1"/>
</dbReference>
<dbReference type="EMBL" id="PQGA01000029">
    <property type="protein sequence ID" value="POR45797.1"/>
    <property type="molecule type" value="Genomic_DNA"/>
</dbReference>
<dbReference type="CDD" id="cd18161">
    <property type="entry name" value="REC_hyHK_blue-like"/>
    <property type="match status" value="1"/>
</dbReference>
<dbReference type="GO" id="GO:0000155">
    <property type="term" value="F:phosphorelay sensor kinase activity"/>
    <property type="evidence" value="ECO:0007669"/>
    <property type="project" value="InterPro"/>
</dbReference>
<evidence type="ECO:0000259" key="6">
    <source>
        <dbReference type="PROSITE" id="PS50109"/>
    </source>
</evidence>
<dbReference type="PRINTS" id="PR00344">
    <property type="entry name" value="BCTRLSENSOR"/>
</dbReference>
<dbReference type="InterPro" id="IPR004358">
    <property type="entry name" value="Sig_transdc_His_kin-like_C"/>
</dbReference>
<dbReference type="SUPFAM" id="SSF47384">
    <property type="entry name" value="Homodimeric domain of signal transducing histidine kinase"/>
    <property type="match status" value="1"/>
</dbReference>
<dbReference type="SMART" id="SM00387">
    <property type="entry name" value="HATPase_c"/>
    <property type="match status" value="1"/>
</dbReference>
<keyword evidence="3 4" id="KW-0597">Phosphoprotein</keyword>
<comment type="catalytic activity">
    <reaction evidence="1">
        <text>ATP + protein L-histidine = ADP + protein N-phospho-L-histidine.</text>
        <dbReference type="EC" id="2.7.13.3"/>
    </reaction>
</comment>
<evidence type="ECO:0000259" key="9">
    <source>
        <dbReference type="PROSITE" id="PS50113"/>
    </source>
</evidence>
<feature type="domain" description="PAC" evidence="9">
    <location>
        <begin position="109"/>
        <end position="161"/>
    </location>
</feature>
<dbReference type="InterPro" id="IPR003594">
    <property type="entry name" value="HATPase_dom"/>
</dbReference>
<dbReference type="CDD" id="cd16919">
    <property type="entry name" value="HATPase_CckA-like"/>
    <property type="match status" value="1"/>
</dbReference>
<feature type="domain" description="PAS" evidence="8">
    <location>
        <begin position="51"/>
        <end position="107"/>
    </location>
</feature>
<evidence type="ECO:0000259" key="7">
    <source>
        <dbReference type="PROSITE" id="PS50110"/>
    </source>
</evidence>
<dbReference type="InterPro" id="IPR005467">
    <property type="entry name" value="His_kinase_dom"/>
</dbReference>
<evidence type="ECO:0000313" key="10">
    <source>
        <dbReference type="EMBL" id="POR45797.1"/>
    </source>
</evidence>
<evidence type="ECO:0000313" key="11">
    <source>
        <dbReference type="Proteomes" id="UP000237381"/>
    </source>
</evidence>
<dbReference type="InterPro" id="IPR036097">
    <property type="entry name" value="HisK_dim/P_sf"/>
</dbReference>
<dbReference type="PROSITE" id="PS50110">
    <property type="entry name" value="RESPONSE_REGULATORY"/>
    <property type="match status" value="2"/>
</dbReference>
<proteinExistence type="predicted"/>
<feature type="coiled-coil region" evidence="5">
    <location>
        <begin position="280"/>
        <end position="331"/>
    </location>
</feature>
<dbReference type="InterPro" id="IPR000700">
    <property type="entry name" value="PAS-assoc_C"/>
</dbReference>
<dbReference type="SUPFAM" id="SSF52172">
    <property type="entry name" value="CheY-like"/>
    <property type="match status" value="2"/>
</dbReference>
<feature type="modified residue" description="4-aspartylphosphate" evidence="4">
    <location>
        <position position="742"/>
    </location>
</feature>
<dbReference type="SMART" id="SM00448">
    <property type="entry name" value="REC"/>
    <property type="match status" value="2"/>
</dbReference>
<dbReference type="Gene3D" id="3.30.450.20">
    <property type="entry name" value="PAS domain"/>
    <property type="match status" value="2"/>
</dbReference>
<organism evidence="10 11">
    <name type="scientific">Paraburkholderia eburnea</name>
    <dbReference type="NCBI Taxonomy" id="1189126"/>
    <lineage>
        <taxon>Bacteria</taxon>
        <taxon>Pseudomonadati</taxon>
        <taxon>Pseudomonadota</taxon>
        <taxon>Betaproteobacteria</taxon>
        <taxon>Burkholderiales</taxon>
        <taxon>Burkholderiaceae</taxon>
        <taxon>Paraburkholderia</taxon>
    </lineage>
</organism>
<evidence type="ECO:0000256" key="4">
    <source>
        <dbReference type="PROSITE-ProRule" id="PRU00169"/>
    </source>
</evidence>
<evidence type="ECO:0000259" key="8">
    <source>
        <dbReference type="PROSITE" id="PS50112"/>
    </source>
</evidence>
<comment type="caution">
    <text evidence="10">The sequence shown here is derived from an EMBL/GenBank/DDBJ whole genome shotgun (WGS) entry which is preliminary data.</text>
</comment>
<dbReference type="SMART" id="SM00086">
    <property type="entry name" value="PAC"/>
    <property type="match status" value="2"/>
</dbReference>
<dbReference type="Gene3D" id="1.10.287.130">
    <property type="match status" value="1"/>
</dbReference>
<dbReference type="NCBIfam" id="TIGR00229">
    <property type="entry name" value="sensory_box"/>
    <property type="match status" value="2"/>
</dbReference>
<dbReference type="InterPro" id="IPR003661">
    <property type="entry name" value="HisK_dim/P_dom"/>
</dbReference>
<evidence type="ECO:0000256" key="5">
    <source>
        <dbReference type="SAM" id="Coils"/>
    </source>
</evidence>
<keyword evidence="5" id="KW-0175">Coiled coil</keyword>